<dbReference type="GO" id="GO:0046872">
    <property type="term" value="F:metal ion binding"/>
    <property type="evidence" value="ECO:0007669"/>
    <property type="project" value="UniProtKB-KW"/>
</dbReference>
<protein>
    <submittedName>
        <fullName evidence="3">Tetracenomycin polyketide synthesis protein TcmJ</fullName>
    </submittedName>
</protein>
<keyword evidence="1" id="KW-0479">Metal-binding</keyword>
<dbReference type="Pfam" id="PF07883">
    <property type="entry name" value="Cupin_2"/>
    <property type="match status" value="1"/>
</dbReference>
<reference evidence="3" key="1">
    <citation type="submission" date="2023-03" db="EMBL/GenBank/DDBJ databases">
        <authorList>
            <person name="Steffen K."/>
            <person name="Cardenas P."/>
        </authorList>
    </citation>
    <scope>NUCLEOTIDE SEQUENCE</scope>
</reference>
<evidence type="ECO:0000259" key="2">
    <source>
        <dbReference type="Pfam" id="PF07883"/>
    </source>
</evidence>
<sequence>MPILRRADAESSEGYPGIPRATLVGAEHGAQSLWVGHLEISPGAAVSTHIHPDTEEAMVIVEGELEAILGDEVVTLGPGDTVLAPAGIKHGFVNRSSGKAALLAVFPKTEFERVLVE</sequence>
<dbReference type="PANTHER" id="PTHR35848">
    <property type="entry name" value="OXALATE-BINDING PROTEIN"/>
    <property type="match status" value="1"/>
</dbReference>
<dbReference type="AlphaFoldDB" id="A0AA35WRG9"/>
<dbReference type="InterPro" id="IPR011051">
    <property type="entry name" value="RmlC_Cupin_sf"/>
</dbReference>
<gene>
    <name evidence="3" type="ORF">GBAR_LOCUS17667</name>
</gene>
<feature type="domain" description="Cupin type-2" evidence="2">
    <location>
        <begin position="37"/>
        <end position="106"/>
    </location>
</feature>
<proteinExistence type="predicted"/>
<dbReference type="PANTHER" id="PTHR35848:SF6">
    <property type="entry name" value="CUPIN TYPE-2 DOMAIN-CONTAINING PROTEIN"/>
    <property type="match status" value="1"/>
</dbReference>
<dbReference type="EMBL" id="CASHTH010002521">
    <property type="protein sequence ID" value="CAI8031148.1"/>
    <property type="molecule type" value="Genomic_DNA"/>
</dbReference>
<dbReference type="Proteomes" id="UP001174909">
    <property type="component" value="Unassembled WGS sequence"/>
</dbReference>
<keyword evidence="4" id="KW-1185">Reference proteome</keyword>
<evidence type="ECO:0000313" key="4">
    <source>
        <dbReference type="Proteomes" id="UP001174909"/>
    </source>
</evidence>
<dbReference type="InterPro" id="IPR051610">
    <property type="entry name" value="GPI/OXD"/>
</dbReference>
<dbReference type="InterPro" id="IPR013096">
    <property type="entry name" value="Cupin_2"/>
</dbReference>
<evidence type="ECO:0000313" key="3">
    <source>
        <dbReference type="EMBL" id="CAI8031148.1"/>
    </source>
</evidence>
<comment type="caution">
    <text evidence="3">The sequence shown here is derived from an EMBL/GenBank/DDBJ whole genome shotgun (WGS) entry which is preliminary data.</text>
</comment>
<name>A0AA35WRG9_GEOBA</name>
<dbReference type="Gene3D" id="2.60.120.10">
    <property type="entry name" value="Jelly Rolls"/>
    <property type="match status" value="1"/>
</dbReference>
<dbReference type="SUPFAM" id="SSF51182">
    <property type="entry name" value="RmlC-like cupins"/>
    <property type="match status" value="1"/>
</dbReference>
<dbReference type="InterPro" id="IPR014710">
    <property type="entry name" value="RmlC-like_jellyroll"/>
</dbReference>
<organism evidence="3 4">
    <name type="scientific">Geodia barretti</name>
    <name type="common">Barrett's horny sponge</name>
    <dbReference type="NCBI Taxonomy" id="519541"/>
    <lineage>
        <taxon>Eukaryota</taxon>
        <taxon>Metazoa</taxon>
        <taxon>Porifera</taxon>
        <taxon>Demospongiae</taxon>
        <taxon>Heteroscleromorpha</taxon>
        <taxon>Tetractinellida</taxon>
        <taxon>Astrophorina</taxon>
        <taxon>Geodiidae</taxon>
        <taxon>Geodia</taxon>
    </lineage>
</organism>
<evidence type="ECO:0000256" key="1">
    <source>
        <dbReference type="ARBA" id="ARBA00022723"/>
    </source>
</evidence>
<accession>A0AA35WRG9</accession>